<reference evidence="2" key="1">
    <citation type="submission" date="2013-10" db="EMBL/GenBank/DDBJ databases">
        <title>Genomic analysis of the causative agents of coccidiosis in chickens.</title>
        <authorList>
            <person name="Reid A.J."/>
            <person name="Blake D."/>
            <person name="Billington K."/>
            <person name="Browne H."/>
            <person name="Dunn M."/>
            <person name="Hung S."/>
            <person name="Kawahara F."/>
            <person name="Miranda-Saavedra D."/>
            <person name="Mourier T."/>
            <person name="Nagra H."/>
            <person name="Otto T.D."/>
            <person name="Rawlings N."/>
            <person name="Sanchez A."/>
            <person name="Sanders M."/>
            <person name="Subramaniam C."/>
            <person name="Tay Y."/>
            <person name="Dear P."/>
            <person name="Doerig C."/>
            <person name="Gruber A."/>
            <person name="Parkinson J."/>
            <person name="Shirley M."/>
            <person name="Wan K.L."/>
            <person name="Berriman M."/>
            <person name="Tomley F."/>
            <person name="Pain A."/>
        </authorList>
    </citation>
    <scope>NUCLEOTIDE SEQUENCE [LARGE SCALE GENOMIC DNA]</scope>
    <source>
        <strain evidence="2">Houghton</strain>
    </source>
</reference>
<dbReference type="AlphaFoldDB" id="U6N2W3"/>
<dbReference type="OrthoDB" id="345435at2759"/>
<feature type="domain" description="ADF-H" evidence="1">
    <location>
        <begin position="20"/>
        <end position="154"/>
    </location>
</feature>
<evidence type="ECO:0000259" key="1">
    <source>
        <dbReference type="PROSITE" id="PS51263"/>
    </source>
</evidence>
<dbReference type="PROSITE" id="PS51263">
    <property type="entry name" value="ADF_H"/>
    <property type="match status" value="1"/>
</dbReference>
<dbReference type="RefSeq" id="XP_013436757.1">
    <property type="nucleotide sequence ID" value="XM_013581303.1"/>
</dbReference>
<evidence type="ECO:0000313" key="2">
    <source>
        <dbReference type="EMBL" id="CDJ68290.1"/>
    </source>
</evidence>
<organism evidence="2 3">
    <name type="scientific">Eimeria necatrix</name>
    <dbReference type="NCBI Taxonomy" id="51315"/>
    <lineage>
        <taxon>Eukaryota</taxon>
        <taxon>Sar</taxon>
        <taxon>Alveolata</taxon>
        <taxon>Apicomplexa</taxon>
        <taxon>Conoidasida</taxon>
        <taxon>Coccidia</taxon>
        <taxon>Eucoccidiorida</taxon>
        <taxon>Eimeriorina</taxon>
        <taxon>Eimeriidae</taxon>
        <taxon>Eimeria</taxon>
    </lineage>
</organism>
<dbReference type="Gene3D" id="3.40.20.10">
    <property type="entry name" value="Severin"/>
    <property type="match status" value="1"/>
</dbReference>
<dbReference type="InterPro" id="IPR029006">
    <property type="entry name" value="ADF-H/Gelsolin-like_dom_sf"/>
</dbReference>
<protein>
    <recommendedName>
        <fullName evidence="1">ADF-H domain-containing protein</fullName>
    </recommendedName>
</protein>
<sequence>MEAPKGLSENLQAREPRPPGVYTLHADVELLLDQIRQGTCKDSIIQLLVDPETCQISAKKTLPFDSSSRKERLNWILCSAKEEGPSLFVFRIDLRSNSPEWALLVWAPKSSLSVAERAFYFTALSWLSSSFVDTNLPREFYVTEEAEMPVFKWT</sequence>
<dbReference type="SUPFAM" id="SSF55753">
    <property type="entry name" value="Actin depolymerizing proteins"/>
    <property type="match status" value="1"/>
</dbReference>
<proteinExistence type="predicted"/>
<accession>U6N2W3</accession>
<evidence type="ECO:0000313" key="3">
    <source>
        <dbReference type="Proteomes" id="UP000030754"/>
    </source>
</evidence>
<name>U6N2W3_9EIME</name>
<dbReference type="EMBL" id="HG725524">
    <property type="protein sequence ID" value="CDJ68290.1"/>
    <property type="molecule type" value="Genomic_DNA"/>
</dbReference>
<keyword evidence="3" id="KW-1185">Reference proteome</keyword>
<reference evidence="2" key="2">
    <citation type="submission" date="2013-10" db="EMBL/GenBank/DDBJ databases">
        <authorList>
            <person name="Aslett M."/>
        </authorList>
    </citation>
    <scope>NUCLEOTIDE SEQUENCE [LARGE SCALE GENOMIC DNA]</scope>
    <source>
        <strain evidence="2">Houghton</strain>
    </source>
</reference>
<dbReference type="GeneID" id="25475168"/>
<dbReference type="GO" id="GO:0003779">
    <property type="term" value="F:actin binding"/>
    <property type="evidence" value="ECO:0007669"/>
    <property type="project" value="InterPro"/>
</dbReference>
<gene>
    <name evidence="2" type="ORF">ENH_00050190</name>
</gene>
<dbReference type="Proteomes" id="UP000030754">
    <property type="component" value="Unassembled WGS sequence"/>
</dbReference>
<dbReference type="InterPro" id="IPR002108">
    <property type="entry name" value="ADF-H"/>
</dbReference>
<dbReference type="VEuPathDB" id="ToxoDB:ENH_00050190"/>